<dbReference type="EMBL" id="BAAAWD010000006">
    <property type="protein sequence ID" value="GAA2995924.1"/>
    <property type="molecule type" value="Genomic_DNA"/>
</dbReference>
<name>A0ABP6KAA3_9ACTN</name>
<proteinExistence type="predicted"/>
<sequence length="287" mass="31090">MGTPYRGTPGHEPERDWFSPEREPRPTRDGLPARGGPPVRDGAGLPVRAGVPARDGVSARDEVPARDGMPVREERPPGRDEAPSPGEASARSRGRHAGSRPRGRTALRAAGAAGAVVLALAASTWNGYSVYRDTHPPDRILTVAAGAEATLMRVSWKVAVRELDDLPGQKPAPGRTWLRIKVTRTSLDAEGVSRRGEPGVEIRHPDGRVWKALPEGDDLPDEVKDHRTGTPYSYDLVGMVPSGVAGQVEVHVRPSTARIVEDESVKDMFARSAKEEIPQDLVLRFTR</sequence>
<feature type="compositionally biased region" description="Basic and acidic residues" evidence="1">
    <location>
        <begin position="57"/>
        <end position="82"/>
    </location>
</feature>
<protein>
    <submittedName>
        <fullName evidence="2">Uncharacterized protein</fullName>
    </submittedName>
</protein>
<organism evidence="2 3">
    <name type="scientific">Streptosporangium longisporum</name>
    <dbReference type="NCBI Taxonomy" id="46187"/>
    <lineage>
        <taxon>Bacteria</taxon>
        <taxon>Bacillati</taxon>
        <taxon>Actinomycetota</taxon>
        <taxon>Actinomycetes</taxon>
        <taxon>Streptosporangiales</taxon>
        <taxon>Streptosporangiaceae</taxon>
        <taxon>Streptosporangium</taxon>
    </lineage>
</organism>
<evidence type="ECO:0000256" key="1">
    <source>
        <dbReference type="SAM" id="MobiDB-lite"/>
    </source>
</evidence>
<reference evidence="3" key="1">
    <citation type="journal article" date="2019" name="Int. J. Syst. Evol. Microbiol.">
        <title>The Global Catalogue of Microorganisms (GCM) 10K type strain sequencing project: providing services to taxonomists for standard genome sequencing and annotation.</title>
        <authorList>
            <consortium name="The Broad Institute Genomics Platform"/>
            <consortium name="The Broad Institute Genome Sequencing Center for Infectious Disease"/>
            <person name="Wu L."/>
            <person name="Ma J."/>
        </authorList>
    </citation>
    <scope>NUCLEOTIDE SEQUENCE [LARGE SCALE GENOMIC DNA]</scope>
    <source>
        <strain evidence="3">JCM 3106</strain>
    </source>
</reference>
<evidence type="ECO:0000313" key="3">
    <source>
        <dbReference type="Proteomes" id="UP001499930"/>
    </source>
</evidence>
<gene>
    <name evidence="2" type="ORF">GCM10017559_15480</name>
</gene>
<comment type="caution">
    <text evidence="2">The sequence shown here is derived from an EMBL/GenBank/DDBJ whole genome shotgun (WGS) entry which is preliminary data.</text>
</comment>
<feature type="compositionally biased region" description="Basic and acidic residues" evidence="1">
    <location>
        <begin position="9"/>
        <end position="28"/>
    </location>
</feature>
<feature type="compositionally biased region" description="Basic residues" evidence="1">
    <location>
        <begin position="92"/>
        <end position="105"/>
    </location>
</feature>
<accession>A0ABP6KAA3</accession>
<evidence type="ECO:0000313" key="2">
    <source>
        <dbReference type="EMBL" id="GAA2995924.1"/>
    </source>
</evidence>
<feature type="region of interest" description="Disordered" evidence="1">
    <location>
        <begin position="1"/>
        <end position="106"/>
    </location>
</feature>
<keyword evidence="3" id="KW-1185">Reference proteome</keyword>
<dbReference type="Proteomes" id="UP001499930">
    <property type="component" value="Unassembled WGS sequence"/>
</dbReference>